<evidence type="ECO:0000313" key="1">
    <source>
        <dbReference type="EMBL" id="EFO96062.1"/>
    </source>
</evidence>
<sequence>MTKNENGKTLKQVHTILDERGVPNPFPSLRSIRRELHLTVLITFSRLYIADTIEQLNNLTELKLNIGDVTSSHPVEQYLGGELKFQYQIIGHKGAAAKKSCMLIGSYERGKCLKARTETDYLTDSANDKINNIVIPGSAFAFNNVRLPNIVSPSLHILMGKGAHRYGFKYLLDLAMDIDNKSNMEIDISKRKA</sequence>
<dbReference type="InParanoid" id="E3NFF0"/>
<name>E3NFF0_CAERE</name>
<gene>
    <name evidence="1" type="ORF">CRE_20034</name>
</gene>
<reference evidence="1" key="1">
    <citation type="submission" date="2007-07" db="EMBL/GenBank/DDBJ databases">
        <title>PCAP assembly of the Caenorhabditis remanei genome.</title>
        <authorList>
            <consortium name="The Caenorhabditis remanei Sequencing Consortium"/>
            <person name="Wilson R.K."/>
        </authorList>
    </citation>
    <scope>NUCLEOTIDE SEQUENCE [LARGE SCALE GENOMIC DNA]</scope>
    <source>
        <strain evidence="1">PB4641</strain>
    </source>
</reference>
<protein>
    <submittedName>
        <fullName evidence="1">Uncharacterized protein</fullName>
    </submittedName>
</protein>
<dbReference type="HOGENOM" id="CLU_1410028_0_0_1"/>
<dbReference type="AlphaFoldDB" id="E3NFF0"/>
<evidence type="ECO:0000313" key="2">
    <source>
        <dbReference type="Proteomes" id="UP000008281"/>
    </source>
</evidence>
<dbReference type="OrthoDB" id="5874885at2759"/>
<dbReference type="EMBL" id="DS268636">
    <property type="protein sequence ID" value="EFO96062.1"/>
    <property type="molecule type" value="Genomic_DNA"/>
</dbReference>
<organism evidence="2">
    <name type="scientific">Caenorhabditis remanei</name>
    <name type="common">Caenorhabditis vulgaris</name>
    <dbReference type="NCBI Taxonomy" id="31234"/>
    <lineage>
        <taxon>Eukaryota</taxon>
        <taxon>Metazoa</taxon>
        <taxon>Ecdysozoa</taxon>
        <taxon>Nematoda</taxon>
        <taxon>Chromadorea</taxon>
        <taxon>Rhabditida</taxon>
        <taxon>Rhabditina</taxon>
        <taxon>Rhabditomorpha</taxon>
        <taxon>Rhabditoidea</taxon>
        <taxon>Rhabditidae</taxon>
        <taxon>Peloderinae</taxon>
        <taxon>Caenorhabditis</taxon>
    </lineage>
</organism>
<accession>E3NFF0</accession>
<proteinExistence type="predicted"/>
<dbReference type="Proteomes" id="UP000008281">
    <property type="component" value="Unassembled WGS sequence"/>
</dbReference>
<keyword evidence="2" id="KW-1185">Reference proteome</keyword>